<dbReference type="OrthoDB" id="1721239at2759"/>
<keyword evidence="4" id="KW-0028">Amino-acid biosynthesis</keyword>
<organism evidence="8 9">
    <name type="scientific">Artemisia annua</name>
    <name type="common">Sweet wormwood</name>
    <dbReference type="NCBI Taxonomy" id="35608"/>
    <lineage>
        <taxon>Eukaryota</taxon>
        <taxon>Viridiplantae</taxon>
        <taxon>Streptophyta</taxon>
        <taxon>Embryophyta</taxon>
        <taxon>Tracheophyta</taxon>
        <taxon>Spermatophyta</taxon>
        <taxon>Magnoliopsida</taxon>
        <taxon>eudicotyledons</taxon>
        <taxon>Gunneridae</taxon>
        <taxon>Pentapetalae</taxon>
        <taxon>asterids</taxon>
        <taxon>campanulids</taxon>
        <taxon>Asterales</taxon>
        <taxon>Asteraceae</taxon>
        <taxon>Asteroideae</taxon>
        <taxon>Anthemideae</taxon>
        <taxon>Artemisiinae</taxon>
        <taxon>Artemisia</taxon>
    </lineage>
</organism>
<evidence type="ECO:0000256" key="4">
    <source>
        <dbReference type="ARBA" id="ARBA00022605"/>
    </source>
</evidence>
<dbReference type="Pfam" id="PF01264">
    <property type="entry name" value="Chorismate_synt"/>
    <property type="match status" value="1"/>
</dbReference>
<dbReference type="EC" id="4.2.3.5" evidence="3"/>
<proteinExistence type="inferred from homology"/>
<dbReference type="GO" id="GO:0010181">
    <property type="term" value="F:FMN binding"/>
    <property type="evidence" value="ECO:0007669"/>
    <property type="project" value="TreeGrafter"/>
</dbReference>
<sequence length="219" mass="24667">MTREGIEEKKAHIEKIKAIQAQKRVRRCPDPEYARKMIVAIDVVRVRGDSVGGAVTCIVRNLPEDLVHQFLTNLKLNWLRQLYQYLQPRALSLAVYLQGLRRVTKGRGGGFMAMEFIRCNGRDDKVVMEVCGCLLGVCGVDLHTVAARRKQNGFGLCRVFRNKGSKTEFSDPQFLLVLLNLLQLHSSMYQLEPHIVTSETKEEGSPLATSGQSLADIIR</sequence>
<evidence type="ECO:0000256" key="5">
    <source>
        <dbReference type="ARBA" id="ARBA00023141"/>
    </source>
</evidence>
<dbReference type="GO" id="GO:0004107">
    <property type="term" value="F:chorismate synthase activity"/>
    <property type="evidence" value="ECO:0007669"/>
    <property type="project" value="UniProtKB-EC"/>
</dbReference>
<keyword evidence="5" id="KW-0057">Aromatic amino acid biosynthesis</keyword>
<dbReference type="GO" id="GO:0009423">
    <property type="term" value="P:chorismate biosynthetic process"/>
    <property type="evidence" value="ECO:0007669"/>
    <property type="project" value="TreeGrafter"/>
</dbReference>
<dbReference type="GO" id="GO:0009073">
    <property type="term" value="P:aromatic amino acid family biosynthetic process"/>
    <property type="evidence" value="ECO:0007669"/>
    <property type="project" value="UniProtKB-KW"/>
</dbReference>
<comment type="pathway">
    <text evidence="1">Metabolic intermediate biosynthesis; chorismate biosynthesis; chorismate from D-erythrose 4-phosphate and phosphoenolpyruvate: step 7/7.</text>
</comment>
<feature type="region of interest" description="Disordered" evidence="7">
    <location>
        <begin position="200"/>
        <end position="219"/>
    </location>
</feature>
<evidence type="ECO:0000256" key="6">
    <source>
        <dbReference type="ARBA" id="ARBA00023239"/>
    </source>
</evidence>
<evidence type="ECO:0000256" key="2">
    <source>
        <dbReference type="ARBA" id="ARBA00008014"/>
    </source>
</evidence>
<comment type="caution">
    <text evidence="8">The sequence shown here is derived from an EMBL/GenBank/DDBJ whole genome shotgun (WGS) entry which is preliminary data.</text>
</comment>
<dbReference type="AlphaFoldDB" id="A0A2U1LGV3"/>
<evidence type="ECO:0000313" key="9">
    <source>
        <dbReference type="Proteomes" id="UP000245207"/>
    </source>
</evidence>
<dbReference type="Gene3D" id="3.60.150.10">
    <property type="entry name" value="Chorismate synthase AroC"/>
    <property type="match status" value="1"/>
</dbReference>
<keyword evidence="9" id="KW-1185">Reference proteome</keyword>
<protein>
    <recommendedName>
        <fullName evidence="3">chorismate synthase</fullName>
        <ecNumber evidence="3">4.2.3.5</ecNumber>
    </recommendedName>
</protein>
<evidence type="ECO:0000256" key="7">
    <source>
        <dbReference type="SAM" id="MobiDB-lite"/>
    </source>
</evidence>
<gene>
    <name evidence="8" type="ORF">CTI12_AA492820</name>
</gene>
<reference evidence="8 9" key="1">
    <citation type="journal article" date="2018" name="Mol. Plant">
        <title>The genome of Artemisia annua provides insight into the evolution of Asteraceae family and artemisinin biosynthesis.</title>
        <authorList>
            <person name="Shen Q."/>
            <person name="Zhang L."/>
            <person name="Liao Z."/>
            <person name="Wang S."/>
            <person name="Yan T."/>
            <person name="Shi P."/>
            <person name="Liu M."/>
            <person name="Fu X."/>
            <person name="Pan Q."/>
            <person name="Wang Y."/>
            <person name="Lv Z."/>
            <person name="Lu X."/>
            <person name="Zhang F."/>
            <person name="Jiang W."/>
            <person name="Ma Y."/>
            <person name="Chen M."/>
            <person name="Hao X."/>
            <person name="Li L."/>
            <person name="Tang Y."/>
            <person name="Lv G."/>
            <person name="Zhou Y."/>
            <person name="Sun X."/>
            <person name="Brodelius P.E."/>
            <person name="Rose J.K.C."/>
            <person name="Tang K."/>
        </authorList>
    </citation>
    <scope>NUCLEOTIDE SEQUENCE [LARGE SCALE GENOMIC DNA]</scope>
    <source>
        <strain evidence="9">cv. Huhao1</strain>
        <tissue evidence="8">Leaf</tissue>
    </source>
</reference>
<evidence type="ECO:0000256" key="3">
    <source>
        <dbReference type="ARBA" id="ARBA00013036"/>
    </source>
</evidence>
<dbReference type="EMBL" id="PKPP01009440">
    <property type="protein sequence ID" value="PWA48250.1"/>
    <property type="molecule type" value="Genomic_DNA"/>
</dbReference>
<dbReference type="GO" id="GO:0008652">
    <property type="term" value="P:amino acid biosynthetic process"/>
    <property type="evidence" value="ECO:0007669"/>
    <property type="project" value="UniProtKB-KW"/>
</dbReference>
<evidence type="ECO:0000313" key="8">
    <source>
        <dbReference type="EMBL" id="PWA48250.1"/>
    </source>
</evidence>
<dbReference type="Proteomes" id="UP000245207">
    <property type="component" value="Unassembled WGS sequence"/>
</dbReference>
<dbReference type="PANTHER" id="PTHR21085:SF0">
    <property type="entry name" value="CHORISMATE SYNTHASE"/>
    <property type="match status" value="1"/>
</dbReference>
<name>A0A2U1LGV3_ARTAN</name>
<dbReference type="InterPro" id="IPR035904">
    <property type="entry name" value="Chorismate_synth_AroC_sf"/>
</dbReference>
<dbReference type="GO" id="GO:0005829">
    <property type="term" value="C:cytosol"/>
    <property type="evidence" value="ECO:0007669"/>
    <property type="project" value="TreeGrafter"/>
</dbReference>
<evidence type="ECO:0000256" key="1">
    <source>
        <dbReference type="ARBA" id="ARBA00005044"/>
    </source>
</evidence>
<comment type="similarity">
    <text evidence="2">Belongs to the chorismate synthase family.</text>
</comment>
<keyword evidence="6" id="KW-0456">Lyase</keyword>
<dbReference type="InterPro" id="IPR000453">
    <property type="entry name" value="Chorismate_synth"/>
</dbReference>
<dbReference type="PANTHER" id="PTHR21085">
    <property type="entry name" value="CHORISMATE SYNTHASE"/>
    <property type="match status" value="1"/>
</dbReference>
<dbReference type="SUPFAM" id="SSF103263">
    <property type="entry name" value="Chorismate synthase, AroC"/>
    <property type="match status" value="1"/>
</dbReference>
<accession>A0A2U1LGV3</accession>
<dbReference type="STRING" id="35608.A0A2U1LGV3"/>